<reference evidence="1 2" key="1">
    <citation type="submission" date="2019-01" db="EMBL/GenBank/DDBJ databases">
        <authorList>
            <person name="Chen W.-M."/>
        </authorList>
    </citation>
    <scope>NUCLEOTIDE SEQUENCE [LARGE SCALE GENOMIC DNA]</scope>
    <source>
        <strain evidence="1 2">CCP-6</strain>
    </source>
</reference>
<evidence type="ECO:0000313" key="2">
    <source>
        <dbReference type="Proteomes" id="UP000282957"/>
    </source>
</evidence>
<gene>
    <name evidence="1" type="ORF">EOD42_22635</name>
</gene>
<sequence>MLGLEFFQCERTRSRLSTAGCARLWLSVEKRPPQLGETRNACIGCPIGARHAGVDPEKAAVAARARELEPLCVRCTAGDRRLIRGLYCISCYNRQREVARGRDARGKVPGLAAALHPISIVISSTQPLHRRYGSVSSRVEAMLIAAKETAGAATVIGFHRLGPIPDDALPELGPGFAGASRRPRYRRQWRRAGFGNTVIPTFANALKGEQLAFF</sequence>
<name>A0A437M1K1_9PROT</name>
<protein>
    <submittedName>
        <fullName evidence="1">Uncharacterized protein</fullName>
    </submittedName>
</protein>
<dbReference type="EMBL" id="SACL01000011">
    <property type="protein sequence ID" value="RVT91456.1"/>
    <property type="molecule type" value="Genomic_DNA"/>
</dbReference>
<dbReference type="AlphaFoldDB" id="A0A437M1K1"/>
<organism evidence="1 2">
    <name type="scientific">Rhodovarius crocodyli</name>
    <dbReference type="NCBI Taxonomy" id="1979269"/>
    <lineage>
        <taxon>Bacteria</taxon>
        <taxon>Pseudomonadati</taxon>
        <taxon>Pseudomonadota</taxon>
        <taxon>Alphaproteobacteria</taxon>
        <taxon>Acetobacterales</taxon>
        <taxon>Roseomonadaceae</taxon>
        <taxon>Rhodovarius</taxon>
    </lineage>
</organism>
<accession>A0A437M1K1</accession>
<proteinExistence type="predicted"/>
<dbReference type="OrthoDB" id="6877177at2"/>
<keyword evidence="2" id="KW-1185">Reference proteome</keyword>
<evidence type="ECO:0000313" key="1">
    <source>
        <dbReference type="EMBL" id="RVT91456.1"/>
    </source>
</evidence>
<dbReference type="RefSeq" id="WP_127789874.1">
    <property type="nucleotide sequence ID" value="NZ_SACL01000011.1"/>
</dbReference>
<dbReference type="Proteomes" id="UP000282957">
    <property type="component" value="Unassembled WGS sequence"/>
</dbReference>
<comment type="caution">
    <text evidence="1">The sequence shown here is derived from an EMBL/GenBank/DDBJ whole genome shotgun (WGS) entry which is preliminary data.</text>
</comment>